<evidence type="ECO:0000256" key="4">
    <source>
        <dbReference type="RuleBase" id="RU000363"/>
    </source>
</evidence>
<dbReference type="PANTHER" id="PTHR43391">
    <property type="entry name" value="RETINOL DEHYDROGENASE-RELATED"/>
    <property type="match status" value="1"/>
</dbReference>
<keyword evidence="7" id="KW-1185">Reference proteome</keyword>
<dbReference type="Gene3D" id="3.40.50.720">
    <property type="entry name" value="NAD(P)-binding Rossmann-like Domain"/>
    <property type="match status" value="1"/>
</dbReference>
<dbReference type="InterPro" id="IPR002347">
    <property type="entry name" value="SDR_fam"/>
</dbReference>
<dbReference type="Pfam" id="PF00106">
    <property type="entry name" value="adh_short"/>
    <property type="match status" value="1"/>
</dbReference>
<dbReference type="RefSeq" id="WP_422920863.1">
    <property type="nucleotide sequence ID" value="NZ_JAMZEJ010000009.1"/>
</dbReference>
<evidence type="ECO:0000313" key="7">
    <source>
        <dbReference type="Proteomes" id="UP001524547"/>
    </source>
</evidence>
<evidence type="ECO:0000256" key="1">
    <source>
        <dbReference type="ARBA" id="ARBA00006484"/>
    </source>
</evidence>
<evidence type="ECO:0000256" key="3">
    <source>
        <dbReference type="ARBA" id="ARBA00023002"/>
    </source>
</evidence>
<evidence type="ECO:0000256" key="2">
    <source>
        <dbReference type="ARBA" id="ARBA00022857"/>
    </source>
</evidence>
<sequence>MDTATDYYRNKVAVVTGAAAGIGLALVEAMLDRGAAAAVLLDRDAAMLERQAERLAVSYPGRILAVVCDVSVGTEVVDAITAAHAFGKRIDLLFNNAGLGLSGRFDELDDEDWTRAFAVNFFGPLHAIRAVLPIMRDQRGGHIVDVVSGIALTPMAQQSMYAASKAALNALTLALRYELWDENIRLTSATPGTTATGIWEKNGGRPPANAQSPAQAAAAILAGVARNERFVPGDAGDARGARVAFDPAMAAELDAYLLDVARRRRRGETAV</sequence>
<dbReference type="SUPFAM" id="SSF51735">
    <property type="entry name" value="NAD(P)-binding Rossmann-fold domains"/>
    <property type="match status" value="1"/>
</dbReference>
<dbReference type="SMART" id="SM00822">
    <property type="entry name" value="PKS_KR"/>
    <property type="match status" value="1"/>
</dbReference>
<evidence type="ECO:0000259" key="5">
    <source>
        <dbReference type="SMART" id="SM00822"/>
    </source>
</evidence>
<dbReference type="Proteomes" id="UP001524547">
    <property type="component" value="Unassembled WGS sequence"/>
</dbReference>
<accession>A0ABT1W0J3</accession>
<dbReference type="PANTHER" id="PTHR43391:SF14">
    <property type="entry name" value="DEHYDROGENASE_REDUCTASE SDR FAMILY PROTEIN 7-LIKE"/>
    <property type="match status" value="1"/>
</dbReference>
<protein>
    <submittedName>
        <fullName evidence="6">SDR family oxidoreductase</fullName>
    </submittedName>
</protein>
<dbReference type="EMBL" id="JAMZEJ010000009">
    <property type="protein sequence ID" value="MCQ8242111.1"/>
    <property type="molecule type" value="Genomic_DNA"/>
</dbReference>
<dbReference type="PROSITE" id="PS00061">
    <property type="entry name" value="ADH_SHORT"/>
    <property type="match status" value="1"/>
</dbReference>
<dbReference type="InterPro" id="IPR057326">
    <property type="entry name" value="KR_dom"/>
</dbReference>
<comment type="similarity">
    <text evidence="1 4">Belongs to the short-chain dehydrogenases/reductases (SDR) family.</text>
</comment>
<name>A0ABT1W0J3_9PROT</name>
<dbReference type="PRINTS" id="PR00080">
    <property type="entry name" value="SDRFAMILY"/>
</dbReference>
<keyword evidence="2" id="KW-0521">NADP</keyword>
<comment type="caution">
    <text evidence="6">The sequence shown here is derived from an EMBL/GenBank/DDBJ whole genome shotgun (WGS) entry which is preliminary data.</text>
</comment>
<dbReference type="PRINTS" id="PR00081">
    <property type="entry name" value="GDHRDH"/>
</dbReference>
<organism evidence="6 7">
    <name type="scientific">Rhizosaccharibacter radicis</name>
    <dbReference type="NCBI Taxonomy" id="2782605"/>
    <lineage>
        <taxon>Bacteria</taxon>
        <taxon>Pseudomonadati</taxon>
        <taxon>Pseudomonadota</taxon>
        <taxon>Alphaproteobacteria</taxon>
        <taxon>Acetobacterales</taxon>
        <taxon>Acetobacteraceae</taxon>
        <taxon>Rhizosaccharibacter</taxon>
    </lineage>
</organism>
<keyword evidence="3" id="KW-0560">Oxidoreductase</keyword>
<proteinExistence type="inferred from homology"/>
<evidence type="ECO:0000313" key="6">
    <source>
        <dbReference type="EMBL" id="MCQ8242111.1"/>
    </source>
</evidence>
<reference evidence="6 7" key="1">
    <citation type="submission" date="2022-06" db="EMBL/GenBank/DDBJ databases">
        <title>Rhizosaccharibacter gen. nov. sp. nov. KSS12, endophytic bacteria isolated from sugarcane.</title>
        <authorList>
            <person name="Pitiwittayakul N."/>
        </authorList>
    </citation>
    <scope>NUCLEOTIDE SEQUENCE [LARGE SCALE GENOMIC DNA]</scope>
    <source>
        <strain evidence="6 7">KSS12</strain>
    </source>
</reference>
<gene>
    <name evidence="6" type="ORF">NFI88_14830</name>
</gene>
<dbReference type="InterPro" id="IPR020904">
    <property type="entry name" value="Sc_DH/Rdtase_CS"/>
</dbReference>
<feature type="domain" description="Ketoreductase" evidence="5">
    <location>
        <begin position="11"/>
        <end position="183"/>
    </location>
</feature>
<dbReference type="InterPro" id="IPR036291">
    <property type="entry name" value="NAD(P)-bd_dom_sf"/>
</dbReference>